<accession>A0A2Z7CVY2</accession>
<evidence type="ECO:0000313" key="2">
    <source>
        <dbReference type="Proteomes" id="UP000250235"/>
    </source>
</evidence>
<dbReference type="EMBL" id="KQ993812">
    <property type="protein sequence ID" value="KZV48809.1"/>
    <property type="molecule type" value="Genomic_DNA"/>
</dbReference>
<sequence length="192" mass="21875">MLQSTVRADLMNSAGLDRVRVRNRGQLGEDLCVLSWGSAQRRLVVNLESAQRRSIARAGAAQKRPEYPKVVLFEPSCQALYFPTSLVTGGGRRRAVARVWTRAVFRPFRPFSPIYFRWACLVSSELRSGQSAVKSDLDSEQSTQLVNSQTVNPALDWSTKLWIDQLRFCNVNSVYIRLKFQQTVSFRVKFMP</sequence>
<evidence type="ECO:0000313" key="1">
    <source>
        <dbReference type="EMBL" id="KZV48809.1"/>
    </source>
</evidence>
<dbReference type="Proteomes" id="UP000250235">
    <property type="component" value="Unassembled WGS sequence"/>
</dbReference>
<reference evidence="1 2" key="1">
    <citation type="journal article" date="2015" name="Proc. Natl. Acad. Sci. U.S.A.">
        <title>The resurrection genome of Boea hygrometrica: A blueprint for survival of dehydration.</title>
        <authorList>
            <person name="Xiao L."/>
            <person name="Yang G."/>
            <person name="Zhang L."/>
            <person name="Yang X."/>
            <person name="Zhao S."/>
            <person name="Ji Z."/>
            <person name="Zhou Q."/>
            <person name="Hu M."/>
            <person name="Wang Y."/>
            <person name="Chen M."/>
            <person name="Xu Y."/>
            <person name="Jin H."/>
            <person name="Xiao X."/>
            <person name="Hu G."/>
            <person name="Bao F."/>
            <person name="Hu Y."/>
            <person name="Wan P."/>
            <person name="Li L."/>
            <person name="Deng X."/>
            <person name="Kuang T."/>
            <person name="Xiang C."/>
            <person name="Zhu J.K."/>
            <person name="Oliver M.J."/>
            <person name="He Y."/>
        </authorList>
    </citation>
    <scope>NUCLEOTIDE SEQUENCE [LARGE SCALE GENOMIC DNA]</scope>
    <source>
        <strain evidence="2">cv. XS01</strain>
    </source>
</reference>
<gene>
    <name evidence="1" type="ORF">F511_09230</name>
</gene>
<name>A0A2Z7CVY2_9LAMI</name>
<organism evidence="1 2">
    <name type="scientific">Dorcoceras hygrometricum</name>
    <dbReference type="NCBI Taxonomy" id="472368"/>
    <lineage>
        <taxon>Eukaryota</taxon>
        <taxon>Viridiplantae</taxon>
        <taxon>Streptophyta</taxon>
        <taxon>Embryophyta</taxon>
        <taxon>Tracheophyta</taxon>
        <taxon>Spermatophyta</taxon>
        <taxon>Magnoliopsida</taxon>
        <taxon>eudicotyledons</taxon>
        <taxon>Gunneridae</taxon>
        <taxon>Pentapetalae</taxon>
        <taxon>asterids</taxon>
        <taxon>lamiids</taxon>
        <taxon>Lamiales</taxon>
        <taxon>Gesneriaceae</taxon>
        <taxon>Didymocarpoideae</taxon>
        <taxon>Trichosporeae</taxon>
        <taxon>Loxocarpinae</taxon>
        <taxon>Dorcoceras</taxon>
    </lineage>
</organism>
<proteinExistence type="predicted"/>
<protein>
    <submittedName>
        <fullName evidence="1">Uncharacterized protein</fullName>
    </submittedName>
</protein>
<dbReference type="AlphaFoldDB" id="A0A2Z7CVY2"/>
<keyword evidence="2" id="KW-1185">Reference proteome</keyword>